<comment type="cofactor">
    <cofactor evidence="1">
        <name>Zn(2+)</name>
        <dbReference type="ChEBI" id="CHEBI:29105"/>
    </cofactor>
</comment>
<gene>
    <name evidence="2" type="ORF">AMD01_02470</name>
</gene>
<accession>A0A0M0LHS0</accession>
<dbReference type="PATRIC" id="fig|284581.3.peg.761"/>
<evidence type="ECO:0000256" key="1">
    <source>
        <dbReference type="ARBA" id="ARBA00001947"/>
    </source>
</evidence>
<dbReference type="NCBIfam" id="TIGR04001">
    <property type="entry name" value="thiol_BshB1"/>
    <property type="match status" value="1"/>
</dbReference>
<organism evidence="2 3">
    <name type="scientific">Priestia koreensis</name>
    <dbReference type="NCBI Taxonomy" id="284581"/>
    <lineage>
        <taxon>Bacteria</taxon>
        <taxon>Bacillati</taxon>
        <taxon>Bacillota</taxon>
        <taxon>Bacilli</taxon>
        <taxon>Bacillales</taxon>
        <taxon>Bacillaceae</taxon>
        <taxon>Priestia</taxon>
    </lineage>
</organism>
<dbReference type="Pfam" id="PF02585">
    <property type="entry name" value="PIG-L"/>
    <property type="match status" value="1"/>
</dbReference>
<dbReference type="PANTHER" id="PTHR12993">
    <property type="entry name" value="N-ACETYLGLUCOSAMINYL-PHOSPHATIDYLINOSITOL DE-N-ACETYLASE-RELATED"/>
    <property type="match status" value="1"/>
</dbReference>
<dbReference type="RefSeq" id="WP_053399795.1">
    <property type="nucleotide sequence ID" value="NZ_LILC01000002.1"/>
</dbReference>
<keyword evidence="3" id="KW-1185">Reference proteome</keyword>
<dbReference type="PANTHER" id="PTHR12993:SF30">
    <property type="entry name" value="N-ACETYL-ALPHA-D-GLUCOSAMINYL L-MALATE DEACETYLASE 1"/>
    <property type="match status" value="1"/>
</dbReference>
<comment type="caution">
    <text evidence="2">The sequence shown here is derived from an EMBL/GenBank/DDBJ whole genome shotgun (WGS) entry which is preliminary data.</text>
</comment>
<dbReference type="InterPro" id="IPR024078">
    <property type="entry name" value="LmbE-like_dom_sf"/>
</dbReference>
<dbReference type="Proteomes" id="UP000037558">
    <property type="component" value="Unassembled WGS sequence"/>
</dbReference>
<dbReference type="EMBL" id="LILC01000002">
    <property type="protein sequence ID" value="KOO50630.1"/>
    <property type="molecule type" value="Genomic_DNA"/>
</dbReference>
<dbReference type="Gene3D" id="3.40.50.10320">
    <property type="entry name" value="LmbE-like"/>
    <property type="match status" value="1"/>
</dbReference>
<dbReference type="SUPFAM" id="SSF102588">
    <property type="entry name" value="LmbE-like"/>
    <property type="match status" value="1"/>
</dbReference>
<dbReference type="InterPro" id="IPR023842">
    <property type="entry name" value="Bacillithiol_biosynth_BshB1"/>
</dbReference>
<dbReference type="AlphaFoldDB" id="A0A0M0LHS0"/>
<proteinExistence type="predicted"/>
<dbReference type="STRING" id="284581.AMD01_02470"/>
<dbReference type="GO" id="GO:0071793">
    <property type="term" value="P:bacillithiol biosynthetic process"/>
    <property type="evidence" value="ECO:0007669"/>
    <property type="project" value="InterPro"/>
</dbReference>
<dbReference type="GO" id="GO:0019213">
    <property type="term" value="F:deacetylase activity"/>
    <property type="evidence" value="ECO:0007669"/>
    <property type="project" value="InterPro"/>
</dbReference>
<dbReference type="GO" id="GO:0016811">
    <property type="term" value="F:hydrolase activity, acting on carbon-nitrogen (but not peptide) bonds, in linear amides"/>
    <property type="evidence" value="ECO:0007669"/>
    <property type="project" value="TreeGrafter"/>
</dbReference>
<dbReference type="OrthoDB" id="9778719at2"/>
<dbReference type="InterPro" id="IPR003737">
    <property type="entry name" value="GlcNAc_PI_deacetylase-related"/>
</dbReference>
<sequence>MSIQKLDVLAFGAHADDVEIGMGGTIAKMVESGLKVGICDLTHAELSSNGTVDIRKEEAANAAAILGVEERIHLHIPDRGLFLTADYIREVASIIRKYQPRLVFAPYFEDRHPDHGNCARLVEEAAFSAGVKNYRDDYGQPAHRIEALHFYVINGFQKPHFAVDVSTTFEKKRASLNAYESQFVQTETTFTTPLVNGYIETVESRDRLVGKEVGVLYAEGFLTKKPLLLHADLIGGQE</sequence>
<protein>
    <submittedName>
        <fullName evidence="2">Deacetylase</fullName>
    </submittedName>
</protein>
<name>A0A0M0LHS0_9BACI</name>
<evidence type="ECO:0000313" key="3">
    <source>
        <dbReference type="Proteomes" id="UP000037558"/>
    </source>
</evidence>
<evidence type="ECO:0000313" key="2">
    <source>
        <dbReference type="EMBL" id="KOO50630.1"/>
    </source>
</evidence>
<reference evidence="3" key="1">
    <citation type="submission" date="2015-08" db="EMBL/GenBank/DDBJ databases">
        <title>Fjat-14210 dsm16467.</title>
        <authorList>
            <person name="Liu B."/>
            <person name="Wang J."/>
            <person name="Zhu Y."/>
            <person name="Liu G."/>
            <person name="Chen Q."/>
            <person name="Chen Z."/>
            <person name="Lan J."/>
            <person name="Che J."/>
            <person name="Ge C."/>
            <person name="Shi H."/>
            <person name="Pan Z."/>
            <person name="Liu X."/>
        </authorList>
    </citation>
    <scope>NUCLEOTIDE SEQUENCE [LARGE SCALE GENOMIC DNA]</scope>
    <source>
        <strain evidence="3">DSM 16467</strain>
    </source>
</reference>